<dbReference type="AlphaFoldDB" id="A0A9R1UE99"/>
<dbReference type="InterPro" id="IPR020864">
    <property type="entry name" value="MACPF"/>
</dbReference>
<comment type="caution">
    <text evidence="2">The sequence shown here is derived from an EMBL/GenBank/DDBJ whole genome shotgun (WGS) entry which is preliminary data.</text>
</comment>
<gene>
    <name evidence="2" type="ORF">LSAT_V11C900504680</name>
</gene>
<dbReference type="PANTHER" id="PTHR33199">
    <property type="entry name" value="MACPF DOMAIN-CONTAINING PROTEIN CAD1"/>
    <property type="match status" value="1"/>
</dbReference>
<dbReference type="Proteomes" id="UP000235145">
    <property type="component" value="Unassembled WGS sequence"/>
</dbReference>
<evidence type="ECO:0000313" key="3">
    <source>
        <dbReference type="Proteomes" id="UP000235145"/>
    </source>
</evidence>
<feature type="domain" description="MACPF" evidence="1">
    <location>
        <begin position="1"/>
        <end position="216"/>
    </location>
</feature>
<dbReference type="GO" id="GO:2000031">
    <property type="term" value="P:regulation of salicylic acid mediated signaling pathway"/>
    <property type="evidence" value="ECO:0007669"/>
    <property type="project" value="InterPro"/>
</dbReference>
<dbReference type="Pfam" id="PF01823">
    <property type="entry name" value="MACPF"/>
    <property type="match status" value="1"/>
</dbReference>
<evidence type="ECO:0000313" key="2">
    <source>
        <dbReference type="EMBL" id="KAJ0185483.1"/>
    </source>
</evidence>
<accession>A0A9R1UE99</accession>
<organism evidence="2 3">
    <name type="scientific">Lactuca sativa</name>
    <name type="common">Garden lettuce</name>
    <dbReference type="NCBI Taxonomy" id="4236"/>
    <lineage>
        <taxon>Eukaryota</taxon>
        <taxon>Viridiplantae</taxon>
        <taxon>Streptophyta</taxon>
        <taxon>Embryophyta</taxon>
        <taxon>Tracheophyta</taxon>
        <taxon>Spermatophyta</taxon>
        <taxon>Magnoliopsida</taxon>
        <taxon>eudicotyledons</taxon>
        <taxon>Gunneridae</taxon>
        <taxon>Pentapetalae</taxon>
        <taxon>asterids</taxon>
        <taxon>campanulids</taxon>
        <taxon>Asterales</taxon>
        <taxon>Asteraceae</taxon>
        <taxon>Cichorioideae</taxon>
        <taxon>Cichorieae</taxon>
        <taxon>Lactucinae</taxon>
        <taxon>Lactuca</taxon>
    </lineage>
</organism>
<keyword evidence="3" id="KW-1185">Reference proteome</keyword>
<protein>
    <recommendedName>
        <fullName evidence="1">MACPF domain-containing protein</fullName>
    </recommendedName>
</protein>
<dbReference type="PANTHER" id="PTHR33199:SF1">
    <property type="entry name" value="OS01G0958700 PROTEIN"/>
    <property type="match status" value="1"/>
</dbReference>
<evidence type="ECO:0000259" key="1">
    <source>
        <dbReference type="PROSITE" id="PS51412"/>
    </source>
</evidence>
<dbReference type="EMBL" id="NBSK02000009">
    <property type="protein sequence ID" value="KAJ0185483.1"/>
    <property type="molecule type" value="Genomic_DNA"/>
</dbReference>
<proteinExistence type="predicted"/>
<dbReference type="GO" id="GO:0012501">
    <property type="term" value="P:programmed cell death"/>
    <property type="evidence" value="ECO:0007669"/>
    <property type="project" value="InterPro"/>
</dbReference>
<name>A0A9R1UE99_LACSA</name>
<dbReference type="InterPro" id="IPR044663">
    <property type="entry name" value="CAD1/NSL1-like"/>
</dbReference>
<dbReference type="GO" id="GO:0006952">
    <property type="term" value="P:defense response"/>
    <property type="evidence" value="ECO:0007669"/>
    <property type="project" value="InterPro"/>
</dbReference>
<sequence>MALKLPAAEAANVAIQSIGCGYDMTSDLRLKYRKRRYDSDVGNNPYRNCRLIEIEEDECRDIVLPGGLLLLDVPQSIKCHEGEHRRLHSNPLSFQLMSQQFNQELSLSGKIPSGHFNSMFEFSGNWPKDASSTKTLAFDGVFFSLYAVALEESPTVLCDHVKKAVPSSWEPALLARFIKKFGTHIIVGVKMGGKDVIYMKQQHASSLEPADVQKRL</sequence>
<reference evidence="2 3" key="1">
    <citation type="journal article" date="2017" name="Nat. Commun.">
        <title>Genome assembly with in vitro proximity ligation data and whole-genome triplication in lettuce.</title>
        <authorList>
            <person name="Reyes-Chin-Wo S."/>
            <person name="Wang Z."/>
            <person name="Yang X."/>
            <person name="Kozik A."/>
            <person name="Arikit S."/>
            <person name="Song C."/>
            <person name="Xia L."/>
            <person name="Froenicke L."/>
            <person name="Lavelle D.O."/>
            <person name="Truco M.J."/>
            <person name="Xia R."/>
            <person name="Zhu S."/>
            <person name="Xu C."/>
            <person name="Xu H."/>
            <person name="Xu X."/>
            <person name="Cox K."/>
            <person name="Korf I."/>
            <person name="Meyers B.C."/>
            <person name="Michelmore R.W."/>
        </authorList>
    </citation>
    <scope>NUCLEOTIDE SEQUENCE [LARGE SCALE GENOMIC DNA]</scope>
    <source>
        <strain evidence="3">cv. Salinas</strain>
        <tissue evidence="2">Seedlings</tissue>
    </source>
</reference>
<dbReference type="PROSITE" id="PS51412">
    <property type="entry name" value="MACPF_2"/>
    <property type="match status" value="1"/>
</dbReference>